<name>A0ABS3LQL7_9PROT</name>
<comment type="caution">
    <text evidence="1">The sequence shown here is derived from an EMBL/GenBank/DDBJ whole genome shotgun (WGS) entry which is preliminary data.</text>
</comment>
<dbReference type="Proteomes" id="UP000664771">
    <property type="component" value="Unassembled WGS sequence"/>
</dbReference>
<accession>A0ABS3LQL7</accession>
<dbReference type="RefSeq" id="WP_207878815.1">
    <property type="nucleotide sequence ID" value="NZ_JAFVMF010000001.1"/>
</dbReference>
<keyword evidence="2" id="KW-1185">Reference proteome</keyword>
<sequence>MDVAIITEFIDGADPALGHAFTLRFNANPPDTSLASKAYVTTKTIARKSPFLSGANEY</sequence>
<organism evidence="1 2">
    <name type="scientific">Acetobacter sacchari</name>
    <dbReference type="NCBI Taxonomy" id="2661687"/>
    <lineage>
        <taxon>Bacteria</taxon>
        <taxon>Pseudomonadati</taxon>
        <taxon>Pseudomonadota</taxon>
        <taxon>Alphaproteobacteria</taxon>
        <taxon>Acetobacterales</taxon>
        <taxon>Acetobacteraceae</taxon>
        <taxon>Acetobacter</taxon>
    </lineage>
</organism>
<proteinExistence type="predicted"/>
<dbReference type="EMBL" id="JAFVMF010000001">
    <property type="protein sequence ID" value="MBO1358201.1"/>
    <property type="molecule type" value="Genomic_DNA"/>
</dbReference>
<gene>
    <name evidence="1" type="ORF">J2D73_00110</name>
</gene>
<protein>
    <submittedName>
        <fullName evidence="1">Uncharacterized protein</fullName>
    </submittedName>
</protein>
<reference evidence="1 2" key="1">
    <citation type="submission" date="2021-03" db="EMBL/GenBank/DDBJ databases">
        <title>The complete genome sequence of Acetobacter sacchari TBRC 11175.</title>
        <authorList>
            <person name="Charoenyingcharoen P."/>
            <person name="Yukphan P."/>
        </authorList>
    </citation>
    <scope>NUCLEOTIDE SEQUENCE [LARGE SCALE GENOMIC DNA]</scope>
    <source>
        <strain evidence="1 2">TBRC 11175</strain>
    </source>
</reference>
<evidence type="ECO:0000313" key="1">
    <source>
        <dbReference type="EMBL" id="MBO1358201.1"/>
    </source>
</evidence>
<evidence type="ECO:0000313" key="2">
    <source>
        <dbReference type="Proteomes" id="UP000664771"/>
    </source>
</evidence>